<sequence length="158" mass="17963">MGGLNRSRRGSCPRPKQAQTVTITQSHPHAYTYKHSHPRTQRKDKQQWMSYTHSHSQYILYTARSRCRYPIGATGPRAQEVVPFPPGVKTGKPLQHQPRLVPATPNLSPKPDLPPQPQSLTTPILIQRGGHVQKRGLPRAYKSTNQNRHRMTQSQQPN</sequence>
<feature type="compositionally biased region" description="Polar residues" evidence="1">
    <location>
        <begin position="142"/>
        <end position="158"/>
    </location>
</feature>
<organism evidence="2 3">
    <name type="scientific">Goodea atripinnis</name>
    <dbReference type="NCBI Taxonomy" id="208336"/>
    <lineage>
        <taxon>Eukaryota</taxon>
        <taxon>Metazoa</taxon>
        <taxon>Chordata</taxon>
        <taxon>Craniata</taxon>
        <taxon>Vertebrata</taxon>
        <taxon>Euteleostomi</taxon>
        <taxon>Actinopterygii</taxon>
        <taxon>Neopterygii</taxon>
        <taxon>Teleostei</taxon>
        <taxon>Neoteleostei</taxon>
        <taxon>Acanthomorphata</taxon>
        <taxon>Ovalentaria</taxon>
        <taxon>Atherinomorphae</taxon>
        <taxon>Cyprinodontiformes</taxon>
        <taxon>Goodeidae</taxon>
        <taxon>Goodea</taxon>
    </lineage>
</organism>
<evidence type="ECO:0000313" key="2">
    <source>
        <dbReference type="EMBL" id="MEQ2165185.1"/>
    </source>
</evidence>
<feature type="region of interest" description="Disordered" evidence="1">
    <location>
        <begin position="1"/>
        <end position="46"/>
    </location>
</feature>
<reference evidence="2 3" key="1">
    <citation type="submission" date="2021-06" db="EMBL/GenBank/DDBJ databases">
        <authorList>
            <person name="Palmer J.M."/>
        </authorList>
    </citation>
    <scope>NUCLEOTIDE SEQUENCE [LARGE SCALE GENOMIC DNA]</scope>
    <source>
        <strain evidence="2 3">GA_2019</strain>
        <tissue evidence="2">Muscle</tissue>
    </source>
</reference>
<accession>A0ABV0N1C4</accession>
<proteinExistence type="predicted"/>
<comment type="caution">
    <text evidence="2">The sequence shown here is derived from an EMBL/GenBank/DDBJ whole genome shotgun (WGS) entry which is preliminary data.</text>
</comment>
<dbReference type="EMBL" id="JAHRIO010020995">
    <property type="protein sequence ID" value="MEQ2165185.1"/>
    <property type="molecule type" value="Genomic_DNA"/>
</dbReference>
<feature type="compositionally biased region" description="Polar residues" evidence="1">
    <location>
        <begin position="17"/>
        <end position="27"/>
    </location>
</feature>
<feature type="compositionally biased region" description="Basic residues" evidence="1">
    <location>
        <begin position="1"/>
        <end position="11"/>
    </location>
</feature>
<feature type="region of interest" description="Disordered" evidence="1">
    <location>
        <begin position="76"/>
        <end position="158"/>
    </location>
</feature>
<evidence type="ECO:0000313" key="3">
    <source>
        <dbReference type="Proteomes" id="UP001476798"/>
    </source>
</evidence>
<name>A0ABV0N1C4_9TELE</name>
<protein>
    <submittedName>
        <fullName evidence="2">Uncharacterized protein</fullName>
    </submittedName>
</protein>
<gene>
    <name evidence="2" type="ORF">GOODEAATRI_014320</name>
</gene>
<dbReference type="Proteomes" id="UP001476798">
    <property type="component" value="Unassembled WGS sequence"/>
</dbReference>
<keyword evidence="3" id="KW-1185">Reference proteome</keyword>
<evidence type="ECO:0000256" key="1">
    <source>
        <dbReference type="SAM" id="MobiDB-lite"/>
    </source>
</evidence>